<feature type="binding site" evidence="4 6">
    <location>
        <position position="112"/>
    </location>
    <ligand>
        <name>substrate</name>
    </ligand>
</feature>
<dbReference type="GO" id="GO:0031119">
    <property type="term" value="P:tRNA pseudouridine synthesis"/>
    <property type="evidence" value="ECO:0007669"/>
    <property type="project" value="UniProtKB-UniRule"/>
</dbReference>
<evidence type="ECO:0000256" key="5">
    <source>
        <dbReference type="PIRSR" id="PIRSR001430-1"/>
    </source>
</evidence>
<dbReference type="AlphaFoldDB" id="A0A846QM76"/>
<dbReference type="SUPFAM" id="SSF55120">
    <property type="entry name" value="Pseudouridine synthase"/>
    <property type="match status" value="1"/>
</dbReference>
<dbReference type="PIRSF" id="PIRSF001430">
    <property type="entry name" value="tRNA_psdUrid_synth"/>
    <property type="match status" value="1"/>
</dbReference>
<dbReference type="InterPro" id="IPR001406">
    <property type="entry name" value="PsdUridine_synth_TruA"/>
</dbReference>
<feature type="domain" description="Pseudouridine synthase I TruA alpha/beta" evidence="8">
    <location>
        <begin position="9"/>
        <end position="105"/>
    </location>
</feature>
<dbReference type="RefSeq" id="WP_167941225.1">
    <property type="nucleotide sequence ID" value="NZ_JAATJA010000002.1"/>
</dbReference>
<evidence type="ECO:0000259" key="8">
    <source>
        <dbReference type="Pfam" id="PF01416"/>
    </source>
</evidence>
<dbReference type="CDD" id="cd02570">
    <property type="entry name" value="PseudoU_synth_EcTruA"/>
    <property type="match status" value="1"/>
</dbReference>
<dbReference type="InterPro" id="IPR020097">
    <property type="entry name" value="PsdUridine_synth_TruA_a/b_dom"/>
</dbReference>
<dbReference type="EC" id="5.4.99.12" evidence="4"/>
<evidence type="ECO:0000313" key="10">
    <source>
        <dbReference type="Proteomes" id="UP000580856"/>
    </source>
</evidence>
<dbReference type="PANTHER" id="PTHR11142">
    <property type="entry name" value="PSEUDOURIDYLATE SYNTHASE"/>
    <property type="match status" value="1"/>
</dbReference>
<sequence length="257" mass="28122">MARLWLTLAYEGTDFCGWQLQAAKAGQTVQGALEDVVSRVCGVSVRAHGSGRTDSGVHALGQVAHVDIPDAKAALDWQHIINAQIDPAISIIDARIVDESMHARYSVVSKTYAYSLWLNGRYSIPQRRNFVWKAGPLDLEAMDAAAALFMGEHDFRSFQNAGTPVKSTVRTVHALTRHAGQTPDEIVWRFSADGFLKQMVRNMMGFMVAVGRGQFAPQDVSRVLAATDRSAYRYPTAPPQGLCLETVVYAQPDSGQA</sequence>
<dbReference type="Gene3D" id="3.30.70.580">
    <property type="entry name" value="Pseudouridine synthase I, catalytic domain, N-terminal subdomain"/>
    <property type="match status" value="1"/>
</dbReference>
<keyword evidence="2 4" id="KW-0819">tRNA processing</keyword>
<evidence type="ECO:0000256" key="7">
    <source>
        <dbReference type="RuleBase" id="RU003792"/>
    </source>
</evidence>
<dbReference type="Pfam" id="PF01416">
    <property type="entry name" value="PseudoU_synth_1"/>
    <property type="match status" value="2"/>
</dbReference>
<protein>
    <recommendedName>
        <fullName evidence="4">tRNA pseudouridine synthase A</fullName>
        <ecNumber evidence="4">5.4.99.12</ecNumber>
    </recommendedName>
    <alternativeName>
        <fullName evidence="4">tRNA pseudouridine(38-40) synthase</fullName>
    </alternativeName>
    <alternativeName>
        <fullName evidence="4">tRNA pseudouridylate synthase I</fullName>
    </alternativeName>
    <alternativeName>
        <fullName evidence="4">tRNA-uridine isomerase I</fullName>
    </alternativeName>
</protein>
<comment type="caution">
    <text evidence="4">Lacks conserved residue(s) required for the propagation of feature annotation.</text>
</comment>
<evidence type="ECO:0000256" key="1">
    <source>
        <dbReference type="ARBA" id="ARBA00009375"/>
    </source>
</evidence>
<comment type="function">
    <text evidence="4">Formation of pseudouridine at positions 38, 39 and 40 in the anticodon stem and loop of transfer RNAs.</text>
</comment>
<organism evidence="9 10">
    <name type="scientific">Desulfobaculum xiamenense</name>
    <dbReference type="NCBI Taxonomy" id="995050"/>
    <lineage>
        <taxon>Bacteria</taxon>
        <taxon>Pseudomonadati</taxon>
        <taxon>Thermodesulfobacteriota</taxon>
        <taxon>Desulfovibrionia</taxon>
        <taxon>Desulfovibrionales</taxon>
        <taxon>Desulfovibrionaceae</taxon>
        <taxon>Desulfobaculum</taxon>
    </lineage>
</organism>
<dbReference type="InterPro" id="IPR020094">
    <property type="entry name" value="TruA/RsuA/RluB/E/F_N"/>
</dbReference>
<comment type="catalytic activity">
    <reaction evidence="4 7">
        <text>uridine(38/39/40) in tRNA = pseudouridine(38/39/40) in tRNA</text>
        <dbReference type="Rhea" id="RHEA:22376"/>
        <dbReference type="Rhea" id="RHEA-COMP:10085"/>
        <dbReference type="Rhea" id="RHEA-COMP:10087"/>
        <dbReference type="ChEBI" id="CHEBI:65314"/>
        <dbReference type="ChEBI" id="CHEBI:65315"/>
        <dbReference type="EC" id="5.4.99.12"/>
    </reaction>
</comment>
<evidence type="ECO:0000256" key="4">
    <source>
        <dbReference type="HAMAP-Rule" id="MF_00171"/>
    </source>
</evidence>
<proteinExistence type="inferred from homology"/>
<keyword evidence="10" id="KW-1185">Reference proteome</keyword>
<dbReference type="GO" id="GO:0160147">
    <property type="term" value="F:tRNA pseudouridine(38-40) synthase activity"/>
    <property type="evidence" value="ECO:0007669"/>
    <property type="project" value="UniProtKB-EC"/>
</dbReference>
<dbReference type="PANTHER" id="PTHR11142:SF0">
    <property type="entry name" value="TRNA PSEUDOURIDINE SYNTHASE-LIKE 1"/>
    <property type="match status" value="1"/>
</dbReference>
<dbReference type="FunFam" id="3.30.70.580:FF:000001">
    <property type="entry name" value="tRNA pseudouridine synthase A"/>
    <property type="match status" value="1"/>
</dbReference>
<gene>
    <name evidence="4" type="primary">truA</name>
    <name evidence="9" type="ORF">GGQ74_001803</name>
</gene>
<feature type="active site" description="Nucleophile" evidence="4 5">
    <location>
        <position position="54"/>
    </location>
</feature>
<dbReference type="EMBL" id="JAATJA010000002">
    <property type="protein sequence ID" value="NJB68130.1"/>
    <property type="molecule type" value="Genomic_DNA"/>
</dbReference>
<accession>A0A846QM76</accession>
<name>A0A846QM76_9BACT</name>
<dbReference type="HAMAP" id="MF_00171">
    <property type="entry name" value="TruA"/>
    <property type="match status" value="1"/>
</dbReference>
<comment type="similarity">
    <text evidence="1 4 7">Belongs to the tRNA pseudouridine synthase TruA family.</text>
</comment>
<dbReference type="Gene3D" id="3.30.70.660">
    <property type="entry name" value="Pseudouridine synthase I, catalytic domain, C-terminal subdomain"/>
    <property type="match status" value="1"/>
</dbReference>
<feature type="domain" description="Pseudouridine synthase I TruA alpha/beta" evidence="8">
    <location>
        <begin position="145"/>
        <end position="249"/>
    </location>
</feature>
<dbReference type="Proteomes" id="UP000580856">
    <property type="component" value="Unassembled WGS sequence"/>
</dbReference>
<comment type="subunit">
    <text evidence="4">Homodimer.</text>
</comment>
<reference evidence="9 10" key="1">
    <citation type="submission" date="2020-03" db="EMBL/GenBank/DDBJ databases">
        <title>Genomic Encyclopedia of Type Strains, Phase IV (KMG-IV): sequencing the most valuable type-strain genomes for metagenomic binning, comparative biology and taxonomic classification.</title>
        <authorList>
            <person name="Goeker M."/>
        </authorList>
    </citation>
    <scope>NUCLEOTIDE SEQUENCE [LARGE SCALE GENOMIC DNA]</scope>
    <source>
        <strain evidence="9 10">DSM 24233</strain>
    </source>
</reference>
<dbReference type="InterPro" id="IPR020103">
    <property type="entry name" value="PsdUridine_synth_cat_dom_sf"/>
</dbReference>
<dbReference type="GO" id="GO:0003723">
    <property type="term" value="F:RNA binding"/>
    <property type="evidence" value="ECO:0007669"/>
    <property type="project" value="InterPro"/>
</dbReference>
<comment type="caution">
    <text evidence="9">The sequence shown here is derived from an EMBL/GenBank/DDBJ whole genome shotgun (WGS) entry which is preliminary data.</text>
</comment>
<evidence type="ECO:0000256" key="2">
    <source>
        <dbReference type="ARBA" id="ARBA00022694"/>
    </source>
</evidence>
<evidence type="ECO:0000313" key="9">
    <source>
        <dbReference type="EMBL" id="NJB68130.1"/>
    </source>
</evidence>
<evidence type="ECO:0000256" key="6">
    <source>
        <dbReference type="PIRSR" id="PIRSR001430-2"/>
    </source>
</evidence>
<dbReference type="InterPro" id="IPR020095">
    <property type="entry name" value="PsdUridine_synth_TruA_C"/>
</dbReference>
<evidence type="ECO:0000256" key="3">
    <source>
        <dbReference type="ARBA" id="ARBA00023235"/>
    </source>
</evidence>
<dbReference type="NCBIfam" id="TIGR00071">
    <property type="entry name" value="hisT_truA"/>
    <property type="match status" value="1"/>
</dbReference>
<keyword evidence="3 4" id="KW-0413">Isomerase</keyword>